<protein>
    <recommendedName>
        <fullName evidence="4">Aminotransferase class V domain-containing protein</fullName>
    </recommendedName>
</protein>
<organism evidence="2 3">
    <name type="scientific">Dendrothele bispora (strain CBS 962.96)</name>
    <dbReference type="NCBI Taxonomy" id="1314807"/>
    <lineage>
        <taxon>Eukaryota</taxon>
        <taxon>Fungi</taxon>
        <taxon>Dikarya</taxon>
        <taxon>Basidiomycota</taxon>
        <taxon>Agaricomycotina</taxon>
        <taxon>Agaricomycetes</taxon>
        <taxon>Agaricomycetidae</taxon>
        <taxon>Agaricales</taxon>
        <taxon>Agaricales incertae sedis</taxon>
        <taxon>Dendrothele</taxon>
    </lineage>
</organism>
<keyword evidence="3" id="KW-1185">Reference proteome</keyword>
<evidence type="ECO:0000313" key="2">
    <source>
        <dbReference type="EMBL" id="THU99728.1"/>
    </source>
</evidence>
<proteinExistence type="predicted"/>
<keyword evidence="1" id="KW-0663">Pyridoxal phosphate</keyword>
<dbReference type="Gene3D" id="3.90.1150.10">
    <property type="entry name" value="Aspartate Aminotransferase, domain 1"/>
    <property type="match status" value="1"/>
</dbReference>
<evidence type="ECO:0000256" key="1">
    <source>
        <dbReference type="ARBA" id="ARBA00022898"/>
    </source>
</evidence>
<dbReference type="PANTHER" id="PTHR43092">
    <property type="entry name" value="L-CYSTEINE DESULFHYDRASE"/>
    <property type="match status" value="1"/>
</dbReference>
<dbReference type="SUPFAM" id="SSF53383">
    <property type="entry name" value="PLP-dependent transferases"/>
    <property type="match status" value="1"/>
</dbReference>
<dbReference type="InterPro" id="IPR015424">
    <property type="entry name" value="PyrdxlP-dep_Trfase"/>
</dbReference>
<feature type="non-terminal residue" evidence="2">
    <location>
        <position position="1"/>
    </location>
</feature>
<dbReference type="InterPro" id="IPR015421">
    <property type="entry name" value="PyrdxlP-dep_Trfase_major"/>
</dbReference>
<accession>A0A4S8MCF8</accession>
<gene>
    <name evidence="2" type="ORF">K435DRAFT_658309</name>
</gene>
<reference evidence="2 3" key="1">
    <citation type="journal article" date="2019" name="Nat. Ecol. Evol.">
        <title>Megaphylogeny resolves global patterns of mushroom evolution.</title>
        <authorList>
            <person name="Varga T."/>
            <person name="Krizsan K."/>
            <person name="Foldi C."/>
            <person name="Dima B."/>
            <person name="Sanchez-Garcia M."/>
            <person name="Sanchez-Ramirez S."/>
            <person name="Szollosi G.J."/>
            <person name="Szarkandi J.G."/>
            <person name="Papp V."/>
            <person name="Albert L."/>
            <person name="Andreopoulos W."/>
            <person name="Angelini C."/>
            <person name="Antonin V."/>
            <person name="Barry K.W."/>
            <person name="Bougher N.L."/>
            <person name="Buchanan P."/>
            <person name="Buyck B."/>
            <person name="Bense V."/>
            <person name="Catcheside P."/>
            <person name="Chovatia M."/>
            <person name="Cooper J."/>
            <person name="Damon W."/>
            <person name="Desjardin D."/>
            <person name="Finy P."/>
            <person name="Geml J."/>
            <person name="Haridas S."/>
            <person name="Hughes K."/>
            <person name="Justo A."/>
            <person name="Karasinski D."/>
            <person name="Kautmanova I."/>
            <person name="Kiss B."/>
            <person name="Kocsube S."/>
            <person name="Kotiranta H."/>
            <person name="LaButti K.M."/>
            <person name="Lechner B.E."/>
            <person name="Liimatainen K."/>
            <person name="Lipzen A."/>
            <person name="Lukacs Z."/>
            <person name="Mihaltcheva S."/>
            <person name="Morgado L.N."/>
            <person name="Niskanen T."/>
            <person name="Noordeloos M.E."/>
            <person name="Ohm R.A."/>
            <person name="Ortiz-Santana B."/>
            <person name="Ovrebo C."/>
            <person name="Racz N."/>
            <person name="Riley R."/>
            <person name="Savchenko A."/>
            <person name="Shiryaev A."/>
            <person name="Soop K."/>
            <person name="Spirin V."/>
            <person name="Szebenyi C."/>
            <person name="Tomsovsky M."/>
            <person name="Tulloss R.E."/>
            <person name="Uehling J."/>
            <person name="Grigoriev I.V."/>
            <person name="Vagvolgyi C."/>
            <person name="Papp T."/>
            <person name="Martin F.M."/>
            <person name="Miettinen O."/>
            <person name="Hibbett D.S."/>
            <person name="Nagy L.G."/>
        </authorList>
    </citation>
    <scope>NUCLEOTIDE SEQUENCE [LARGE SCALE GENOMIC DNA]</scope>
    <source>
        <strain evidence="2 3">CBS 962.96</strain>
    </source>
</reference>
<dbReference type="Gene3D" id="3.40.640.10">
    <property type="entry name" value="Type I PLP-dependent aspartate aminotransferase-like (Major domain)"/>
    <property type="match status" value="1"/>
</dbReference>
<dbReference type="EMBL" id="ML179114">
    <property type="protein sequence ID" value="THU99728.1"/>
    <property type="molecule type" value="Genomic_DNA"/>
</dbReference>
<dbReference type="AlphaFoldDB" id="A0A4S8MCF8"/>
<dbReference type="Proteomes" id="UP000297245">
    <property type="component" value="Unassembled WGS sequence"/>
</dbReference>
<evidence type="ECO:0008006" key="4">
    <source>
        <dbReference type="Google" id="ProtNLM"/>
    </source>
</evidence>
<dbReference type="OrthoDB" id="5978656at2759"/>
<dbReference type="PANTHER" id="PTHR43092:SF2">
    <property type="entry name" value="HERCYNYLCYSTEINE SULFOXIDE LYASE"/>
    <property type="match status" value="1"/>
</dbReference>
<evidence type="ECO:0000313" key="3">
    <source>
        <dbReference type="Proteomes" id="UP000297245"/>
    </source>
</evidence>
<name>A0A4S8MCF8_DENBC</name>
<sequence>TPPPFGHARKTHFSFDPSYVNLNHGSYGSLPSPVLDAIKPIAALAEANPDKFHRTEYIPMLLELRRRLANLMSEKEGDVSVDQVVCVPNASHGINTVLRNFIWEEGVACLIFRVTFIVTMKSKTSFCSEGFEGSS</sequence>
<dbReference type="InterPro" id="IPR015422">
    <property type="entry name" value="PyrdxlP-dep_Trfase_small"/>
</dbReference>